<proteinExistence type="predicted"/>
<evidence type="ECO:0008006" key="3">
    <source>
        <dbReference type="Google" id="ProtNLM"/>
    </source>
</evidence>
<dbReference type="Proteomes" id="UP000198728">
    <property type="component" value="Unassembled WGS sequence"/>
</dbReference>
<sequence>MLQSFKDLIDKPMRAGDRKASFRDAFFRIDEGILRYAALDIGGWLSIDNIIVSMDLIEPSAAGDGEWVVKLDEDALAGAPRWERREEREEVDLQGWPPVIVGPFGSTISPLLLYQQLRELRGTGAGNDDGEESPVQSMERAGKWLGLTAFDAVGELGKVEDFIFETDTNAIHAVILDRDAPGTDLGRELPIHHFRHMADQETHLVLDLRGTPAPDVEAEPDRKL</sequence>
<protein>
    <recommendedName>
        <fullName evidence="3">PRC-barrel domain-containing protein</fullName>
    </recommendedName>
</protein>
<organism evidence="1 2">
    <name type="scientific">Tropicimonas isoalkanivorans</name>
    <dbReference type="NCBI Taxonomy" id="441112"/>
    <lineage>
        <taxon>Bacteria</taxon>
        <taxon>Pseudomonadati</taxon>
        <taxon>Pseudomonadota</taxon>
        <taxon>Alphaproteobacteria</taxon>
        <taxon>Rhodobacterales</taxon>
        <taxon>Roseobacteraceae</taxon>
        <taxon>Tropicimonas</taxon>
    </lineage>
</organism>
<dbReference type="RefSeq" id="WP_093362429.1">
    <property type="nucleotide sequence ID" value="NZ_FOLG01000015.1"/>
</dbReference>
<evidence type="ECO:0000313" key="1">
    <source>
        <dbReference type="EMBL" id="SFD10340.1"/>
    </source>
</evidence>
<dbReference type="AlphaFoldDB" id="A0A1I1PWS0"/>
<reference evidence="1 2" key="1">
    <citation type="submission" date="2016-10" db="EMBL/GenBank/DDBJ databases">
        <authorList>
            <person name="de Groot N.N."/>
        </authorList>
    </citation>
    <scope>NUCLEOTIDE SEQUENCE [LARGE SCALE GENOMIC DNA]</scope>
    <source>
        <strain evidence="1 2">DSM 19548</strain>
    </source>
</reference>
<dbReference type="STRING" id="441112.SAMN04488094_11581"/>
<dbReference type="OrthoDB" id="7865530at2"/>
<evidence type="ECO:0000313" key="2">
    <source>
        <dbReference type="Proteomes" id="UP000198728"/>
    </source>
</evidence>
<accession>A0A1I1PWS0</accession>
<dbReference type="EMBL" id="FOLG01000015">
    <property type="protein sequence ID" value="SFD10340.1"/>
    <property type="molecule type" value="Genomic_DNA"/>
</dbReference>
<keyword evidence="2" id="KW-1185">Reference proteome</keyword>
<name>A0A1I1PWS0_9RHOB</name>
<gene>
    <name evidence="1" type="ORF">SAMN04488094_11581</name>
</gene>